<protein>
    <submittedName>
        <fullName evidence="1">Uncharacterized protein</fullName>
    </submittedName>
</protein>
<proteinExistence type="predicted"/>
<organism evidence="1 2">
    <name type="scientific">Chryseobacterium lathyri</name>
    <dbReference type="NCBI Taxonomy" id="395933"/>
    <lineage>
        <taxon>Bacteria</taxon>
        <taxon>Pseudomonadati</taxon>
        <taxon>Bacteroidota</taxon>
        <taxon>Flavobacteriia</taxon>
        <taxon>Flavobacteriales</taxon>
        <taxon>Weeksellaceae</taxon>
        <taxon>Chryseobacterium group</taxon>
        <taxon>Chryseobacterium</taxon>
    </lineage>
</organism>
<evidence type="ECO:0000313" key="1">
    <source>
        <dbReference type="EMBL" id="MDP9959287.1"/>
    </source>
</evidence>
<reference evidence="1 2" key="1">
    <citation type="submission" date="2023-07" db="EMBL/GenBank/DDBJ databases">
        <title>Sorghum-associated microbial communities from plants grown in Nebraska, USA.</title>
        <authorList>
            <person name="Schachtman D."/>
        </authorList>
    </citation>
    <scope>NUCLEOTIDE SEQUENCE [LARGE SCALE GENOMIC DNA]</scope>
    <source>
        <strain evidence="1 2">CC351</strain>
    </source>
</reference>
<dbReference type="RefSeq" id="WP_306841976.1">
    <property type="nucleotide sequence ID" value="NZ_JAUSRL010000002.1"/>
</dbReference>
<evidence type="ECO:0000313" key="2">
    <source>
        <dbReference type="Proteomes" id="UP001235513"/>
    </source>
</evidence>
<gene>
    <name evidence="1" type="ORF">J2T04_001166</name>
</gene>
<dbReference type="EMBL" id="JAUSRL010000002">
    <property type="protein sequence ID" value="MDP9959287.1"/>
    <property type="molecule type" value="Genomic_DNA"/>
</dbReference>
<comment type="caution">
    <text evidence="1">The sequence shown here is derived from an EMBL/GenBank/DDBJ whole genome shotgun (WGS) entry which is preliminary data.</text>
</comment>
<sequence length="103" mass="11942">MSKLRKVQRNTPEYPEIYTYIYERELEDTQRVVRAHKTKDLHEAPKNIVGKKVASIKIVNGVPIAVLTTGEKVSFQDDRAIVINDIKPQSNKVVIRRTKRNKK</sequence>
<name>A0ABT9SIN0_9FLAO</name>
<accession>A0ABT9SIN0</accession>
<keyword evidence="2" id="KW-1185">Reference proteome</keyword>
<dbReference type="Proteomes" id="UP001235513">
    <property type="component" value="Unassembled WGS sequence"/>
</dbReference>